<dbReference type="InterPro" id="IPR020840">
    <property type="entry name" value="Extracell_matrix-bd_GA"/>
</dbReference>
<feature type="domain" description="Gram-positive cocci surface proteins LPxTG" evidence="6">
    <location>
        <begin position="460"/>
        <end position="493"/>
    </location>
</feature>
<comment type="caution">
    <text evidence="7">The sequence shown here is derived from an EMBL/GenBank/DDBJ whole genome shotgun (WGS) entry which is preliminary data.</text>
</comment>
<evidence type="ECO:0000256" key="2">
    <source>
        <dbReference type="ARBA" id="ARBA00022525"/>
    </source>
</evidence>
<gene>
    <name evidence="7" type="ORF">OIT44_04285</name>
</gene>
<dbReference type="RefSeq" id="WP_264336082.1">
    <property type="nucleotide sequence ID" value="NZ_JAOZFE010000003.1"/>
</dbReference>
<evidence type="ECO:0000256" key="1">
    <source>
        <dbReference type="ARBA" id="ARBA00022512"/>
    </source>
</evidence>
<accession>A0ABT3E5W4</accession>
<keyword evidence="1" id="KW-0134">Cell wall</keyword>
<dbReference type="SMART" id="SM00844">
    <property type="entry name" value="GA"/>
    <property type="match status" value="3"/>
</dbReference>
<keyword evidence="3" id="KW-0732">Signal</keyword>
<proteinExistence type="predicted"/>
<evidence type="ECO:0000256" key="3">
    <source>
        <dbReference type="ARBA" id="ARBA00022729"/>
    </source>
</evidence>
<keyword evidence="8" id="KW-1185">Reference proteome</keyword>
<feature type="compositionally biased region" description="Basic and acidic residues" evidence="5">
    <location>
        <begin position="322"/>
        <end position="424"/>
    </location>
</feature>
<dbReference type="NCBIfam" id="TIGR01167">
    <property type="entry name" value="LPXTG_anchor"/>
    <property type="match status" value="1"/>
</dbReference>
<name>A0ABT3E5W4_9LACO</name>
<dbReference type="Pfam" id="PF01468">
    <property type="entry name" value="GA"/>
    <property type="match status" value="3"/>
</dbReference>
<keyword evidence="4" id="KW-0572">Peptidoglycan-anchor</keyword>
<feature type="region of interest" description="Disordered" evidence="5">
    <location>
        <begin position="200"/>
        <end position="221"/>
    </location>
</feature>
<organism evidence="7 8">
    <name type="scientific">Weissella ceti</name>
    <dbReference type="NCBI Taxonomy" id="759620"/>
    <lineage>
        <taxon>Bacteria</taxon>
        <taxon>Bacillati</taxon>
        <taxon>Bacillota</taxon>
        <taxon>Bacilli</taxon>
        <taxon>Lactobacillales</taxon>
        <taxon>Lactobacillaceae</taxon>
        <taxon>Weissella</taxon>
    </lineage>
</organism>
<dbReference type="SUPFAM" id="SSF46997">
    <property type="entry name" value="Bacterial immunoglobulin/albumin-binding domains"/>
    <property type="match status" value="2"/>
</dbReference>
<dbReference type="PROSITE" id="PS50847">
    <property type="entry name" value="GRAM_POS_ANCHORING"/>
    <property type="match status" value="1"/>
</dbReference>
<evidence type="ECO:0000259" key="6">
    <source>
        <dbReference type="PROSITE" id="PS50847"/>
    </source>
</evidence>
<feature type="compositionally biased region" description="Basic and acidic residues" evidence="5">
    <location>
        <begin position="200"/>
        <end position="216"/>
    </location>
</feature>
<sequence>MPFNTLPNLTDEEKKVFQDKIKELDKISDINPILEDALAQDAQNLNAAKDEAKKNIDKMDNLSKDEKDAFKNEIDGVTDIKDIKPIEDKAAEKDAQNLKDAKDEAKKNIDKMNNLSDKEKQDFKDRVDGATKVEDVKAIEKEAQDLNDKNKAELDKHKDDANKGIDGLDNLTPEEKDKIKEDINNGKTKEDVNKIVEEAEKADKEKQAEKDNDNNKPDQIGQTPLINLIIKSGDKILLNISDVVNNKDSKHDEWKQFVENTHAFENHVRQWGKKHGYELTEIQVREIQVLMSMLMSERAAKANSFENGKAYEVVVEMVPVDSKDDSNKSTDDDKNGTNKPNTDGKNDSNKSTDTDKNGIDNPKTDGKDDSNKSTDDDKNGTDKPNTDGKDDSNKSTDTDKNGIDNPKTDGKDDSNKSTDDDKNGVIENMAFDTNKLKTDKVSLKDAVESSGSKKAEQEELPNTGSETTNTTAALAGLAVLLGTMGTFFRRKKG</sequence>
<dbReference type="Proteomes" id="UP001526225">
    <property type="component" value="Unassembled WGS sequence"/>
</dbReference>
<evidence type="ECO:0000256" key="4">
    <source>
        <dbReference type="ARBA" id="ARBA00023088"/>
    </source>
</evidence>
<protein>
    <submittedName>
        <fullName evidence="7">LPXTG cell wall anchor domain-containing protein</fullName>
    </submittedName>
</protein>
<dbReference type="EMBL" id="JAOZFE010000003">
    <property type="protein sequence ID" value="MCW0953293.1"/>
    <property type="molecule type" value="Genomic_DNA"/>
</dbReference>
<evidence type="ECO:0000313" key="7">
    <source>
        <dbReference type="EMBL" id="MCW0953293.1"/>
    </source>
</evidence>
<feature type="region of interest" description="Disordered" evidence="5">
    <location>
        <begin position="91"/>
        <end position="180"/>
    </location>
</feature>
<feature type="compositionally biased region" description="Basic and acidic residues" evidence="5">
    <location>
        <begin position="91"/>
        <end position="163"/>
    </location>
</feature>
<dbReference type="InterPro" id="IPR009063">
    <property type="entry name" value="Ig/albumin-bd_sf"/>
</dbReference>
<dbReference type="Gene3D" id="1.20.5.420">
    <property type="entry name" value="Immunoglobulin FC, subunit C"/>
    <property type="match status" value="3"/>
</dbReference>
<dbReference type="InterPro" id="IPR002988">
    <property type="entry name" value="GA_module"/>
</dbReference>
<dbReference type="InterPro" id="IPR019931">
    <property type="entry name" value="LPXTG_anchor"/>
</dbReference>
<feature type="compositionally biased region" description="Basic and acidic residues" evidence="5">
    <location>
        <begin position="447"/>
        <end position="457"/>
    </location>
</feature>
<keyword evidence="2" id="KW-0964">Secreted</keyword>
<feature type="region of interest" description="Disordered" evidence="5">
    <location>
        <begin position="447"/>
        <end position="469"/>
    </location>
</feature>
<reference evidence="7 8" key="1">
    <citation type="submission" date="2022-10" db="EMBL/GenBank/DDBJ databases">
        <title>Weissella fermenti sp. nov., isolated from fermented cabbage.</title>
        <authorList>
            <person name="Lee J.K."/>
            <person name="Baek J.H."/>
            <person name="Choi D.G."/>
            <person name="Kim J.M."/>
            <person name="Jeon C.O."/>
        </authorList>
    </citation>
    <scope>NUCLEOTIDE SEQUENCE [LARGE SCALE GENOMIC DNA]</scope>
    <source>
        <strain evidence="7 8">KACC 18534</strain>
    </source>
</reference>
<dbReference type="Pfam" id="PF00746">
    <property type="entry name" value="Gram_pos_anchor"/>
    <property type="match status" value="1"/>
</dbReference>
<evidence type="ECO:0000256" key="5">
    <source>
        <dbReference type="SAM" id="MobiDB-lite"/>
    </source>
</evidence>
<evidence type="ECO:0000313" key="8">
    <source>
        <dbReference type="Proteomes" id="UP001526225"/>
    </source>
</evidence>
<feature type="region of interest" description="Disordered" evidence="5">
    <location>
        <begin position="322"/>
        <end position="427"/>
    </location>
</feature>